<proteinExistence type="predicted"/>
<protein>
    <submittedName>
        <fullName evidence="2">Uncharacterized protein</fullName>
    </submittedName>
</protein>
<dbReference type="Proteomes" id="UP000094960">
    <property type="component" value="Chromosome"/>
</dbReference>
<evidence type="ECO:0000256" key="1">
    <source>
        <dbReference type="SAM" id="Coils"/>
    </source>
</evidence>
<gene>
    <name evidence="2" type="ORF">BFF78_17730</name>
</gene>
<feature type="coiled-coil region" evidence="1">
    <location>
        <begin position="56"/>
        <end position="90"/>
    </location>
</feature>
<organism evidence="2 3">
    <name type="scientific">Streptomyces fodineus</name>
    <dbReference type="NCBI Taxonomy" id="1904616"/>
    <lineage>
        <taxon>Bacteria</taxon>
        <taxon>Bacillati</taxon>
        <taxon>Actinomycetota</taxon>
        <taxon>Actinomycetes</taxon>
        <taxon>Kitasatosporales</taxon>
        <taxon>Streptomycetaceae</taxon>
        <taxon>Streptomyces</taxon>
    </lineage>
</organism>
<name>A0A1D7YAK8_9ACTN</name>
<evidence type="ECO:0000313" key="3">
    <source>
        <dbReference type="Proteomes" id="UP000094960"/>
    </source>
</evidence>
<reference evidence="3" key="1">
    <citation type="submission" date="2016-09" db="EMBL/GenBank/DDBJ databases">
        <title>Streptomyces puniciscabiei strain:TW1S1 Genome sequencing and assembly.</title>
        <authorList>
            <person name="Kim M.-K."/>
            <person name="Kim S.B."/>
        </authorList>
    </citation>
    <scope>NUCLEOTIDE SEQUENCE [LARGE SCALE GENOMIC DNA]</scope>
    <source>
        <strain evidence="3">TW1S1</strain>
    </source>
</reference>
<keyword evidence="1" id="KW-0175">Coiled coil</keyword>
<dbReference type="EMBL" id="CP017248">
    <property type="protein sequence ID" value="AOR32657.1"/>
    <property type="molecule type" value="Genomic_DNA"/>
</dbReference>
<dbReference type="KEGG" id="spun:BFF78_17730"/>
<dbReference type="AlphaFoldDB" id="A0A1D7YAK8"/>
<dbReference type="RefSeq" id="WP_069779247.1">
    <property type="nucleotide sequence ID" value="NZ_CP017248.1"/>
</dbReference>
<accession>A0A1D7YAK8</accession>
<evidence type="ECO:0000313" key="2">
    <source>
        <dbReference type="EMBL" id="AOR32657.1"/>
    </source>
</evidence>
<sequence>MIRIVTAARLLRMSAETEQARTRAREVQGQAAAAWSRHVRELYAVTDRAERAETVTSELDEIVARAMEELSAAQQELLLKDIEIRRLREELQAGPVEGQTLTVLLHYGEPHTIYASREDAFADTAAHGMPADHVWQRCDERPAAAFTWRCEAFIYNAPSNGFRRAHTPEPRPVEGAA</sequence>
<keyword evidence="3" id="KW-1185">Reference proteome</keyword>